<dbReference type="InParanoid" id="A0A397R080"/>
<evidence type="ECO:0000313" key="3">
    <source>
        <dbReference type="EMBL" id="RIA66516.1"/>
    </source>
</evidence>
<dbReference type="GO" id="GO:0006508">
    <property type="term" value="P:proteolysis"/>
    <property type="evidence" value="ECO:0007669"/>
    <property type="project" value="UniProtKB-KW"/>
</dbReference>
<organism evidence="3 4">
    <name type="scientific">Anaeroplasma bactoclasticum</name>
    <dbReference type="NCBI Taxonomy" id="2088"/>
    <lineage>
        <taxon>Bacteria</taxon>
        <taxon>Bacillati</taxon>
        <taxon>Mycoplasmatota</taxon>
        <taxon>Mollicutes</taxon>
        <taxon>Anaeroplasmatales</taxon>
        <taxon>Anaeroplasmataceae</taxon>
        <taxon>Anaeroplasma</taxon>
    </lineage>
</organism>
<accession>A0A397R080</accession>
<evidence type="ECO:0000256" key="2">
    <source>
        <dbReference type="ARBA" id="ARBA00022801"/>
    </source>
</evidence>
<proteinExistence type="predicted"/>
<dbReference type="PANTHER" id="PTHR43343:SF3">
    <property type="entry name" value="PROTEASE DO-LIKE 8, CHLOROPLASTIC"/>
    <property type="match status" value="1"/>
</dbReference>
<sequence length="392" mass="42413">MLASCSAGISSIESENNVYPTNAISGTDANGAIESKQLLYDPVYESTSVDLNISDNVSTKTSVEETVEKVYDSVVSISATSVSSIGAGSGVLFAKDDTLGLSYIVTCFHVVKGYLSYEVTLSNGETYSAEYVGGYPDYDLAILSIEKTDLTYASIYSNSDSLKLGSTVVAIGNPLGTLPGSVSSGVVSYVNRRVQTDDYTYQTLIQTDVAINSGNSGGGLFNTAGALIGIVNAKYSASGIEGLSFAVPSKNVIETVEEVLSTAKYDTANKVWSSGYVRGDYEYGFTISLGVYQTGSGWNRTQSYVYYVSDVESNSTYTGTELKKSDIVKSIKVDYSDESKEDYLYTVNTNEDVNKWLYSLELDLDDTLYFTVTRDNQEQTIMVDVCQFIYSI</sequence>
<dbReference type="Gene3D" id="2.40.10.120">
    <property type="match status" value="1"/>
</dbReference>
<dbReference type="Proteomes" id="UP000266506">
    <property type="component" value="Unassembled WGS sequence"/>
</dbReference>
<evidence type="ECO:0000256" key="1">
    <source>
        <dbReference type="ARBA" id="ARBA00022670"/>
    </source>
</evidence>
<dbReference type="Pfam" id="PF13365">
    <property type="entry name" value="Trypsin_2"/>
    <property type="match status" value="1"/>
</dbReference>
<keyword evidence="4" id="KW-1185">Reference proteome</keyword>
<comment type="caution">
    <text evidence="3">The sequence shown here is derived from an EMBL/GenBank/DDBJ whole genome shotgun (WGS) entry which is preliminary data.</text>
</comment>
<dbReference type="InterPro" id="IPR001940">
    <property type="entry name" value="Peptidase_S1C"/>
</dbReference>
<protein>
    <submittedName>
        <fullName evidence="3">Serine protease Do</fullName>
    </submittedName>
</protein>
<keyword evidence="1 3" id="KW-0645">Protease</keyword>
<dbReference type="EMBL" id="QXEV01000022">
    <property type="protein sequence ID" value="RIA66516.1"/>
    <property type="molecule type" value="Genomic_DNA"/>
</dbReference>
<dbReference type="GO" id="GO:0004252">
    <property type="term" value="F:serine-type endopeptidase activity"/>
    <property type="evidence" value="ECO:0007669"/>
    <property type="project" value="InterPro"/>
</dbReference>
<name>A0A397R080_9MOLU</name>
<gene>
    <name evidence="3" type="ORF">EI71_01563</name>
</gene>
<dbReference type="PRINTS" id="PR00834">
    <property type="entry name" value="PROTEASES2C"/>
</dbReference>
<dbReference type="InterPro" id="IPR009003">
    <property type="entry name" value="Peptidase_S1_PA"/>
</dbReference>
<dbReference type="FunCoup" id="A0A397R080">
    <property type="interactions" value="332"/>
</dbReference>
<dbReference type="AlphaFoldDB" id="A0A397R080"/>
<dbReference type="SUPFAM" id="SSF50494">
    <property type="entry name" value="Trypsin-like serine proteases"/>
    <property type="match status" value="1"/>
</dbReference>
<dbReference type="InterPro" id="IPR051201">
    <property type="entry name" value="Chloro_Bact_Ser_Proteases"/>
</dbReference>
<reference evidence="3 4" key="1">
    <citation type="submission" date="2018-08" db="EMBL/GenBank/DDBJ databases">
        <title>Genomic Encyclopedia of Archaeal and Bacterial Type Strains, Phase II (KMG-II): from individual species to whole genera.</title>
        <authorList>
            <person name="Goeker M."/>
        </authorList>
    </citation>
    <scope>NUCLEOTIDE SEQUENCE [LARGE SCALE GENOMIC DNA]</scope>
    <source>
        <strain evidence="3 4">ATCC 27112</strain>
    </source>
</reference>
<evidence type="ECO:0000313" key="4">
    <source>
        <dbReference type="Proteomes" id="UP000266506"/>
    </source>
</evidence>
<dbReference type="PANTHER" id="PTHR43343">
    <property type="entry name" value="PEPTIDASE S12"/>
    <property type="match status" value="1"/>
</dbReference>
<keyword evidence="2" id="KW-0378">Hydrolase</keyword>